<proteinExistence type="predicted"/>
<evidence type="ECO:0000313" key="2">
    <source>
        <dbReference type="Proteomes" id="UP001185737"/>
    </source>
</evidence>
<dbReference type="RefSeq" id="WP_317570603.1">
    <property type="nucleotide sequence ID" value="NZ_JAWLKA010000021.1"/>
</dbReference>
<evidence type="ECO:0000313" key="1">
    <source>
        <dbReference type="EMBL" id="MDV6284920.1"/>
    </source>
</evidence>
<dbReference type="Proteomes" id="UP001185737">
    <property type="component" value="Unassembled WGS sequence"/>
</dbReference>
<sequence length="54" mass="5932">MGAVVAEGILRAQDIPPDLIIRKRLLPSKSLAQLILDDDVEVAVLDGQRNLIRL</sequence>
<reference evidence="1 2" key="1">
    <citation type="submission" date="2023-10" db="EMBL/GenBank/DDBJ databases">
        <title>Development of a sustainable strategy for remediation of hydrocarbon-contaminated territories based on the waste exchange concept.</title>
        <authorList>
            <person name="Krivoruchko A."/>
        </authorList>
    </citation>
    <scope>NUCLEOTIDE SEQUENCE [LARGE SCALE GENOMIC DNA]</scope>
    <source>
        <strain evidence="1 2">IEGM 60</strain>
    </source>
</reference>
<protein>
    <submittedName>
        <fullName evidence="1">Uncharacterized protein</fullName>
    </submittedName>
</protein>
<comment type="caution">
    <text evidence="1">The sequence shown here is derived from an EMBL/GenBank/DDBJ whole genome shotgun (WGS) entry which is preliminary data.</text>
</comment>
<keyword evidence="2" id="KW-1185">Reference proteome</keyword>
<dbReference type="EMBL" id="JAWLKA010000021">
    <property type="protein sequence ID" value="MDV6284920.1"/>
    <property type="molecule type" value="Genomic_DNA"/>
</dbReference>
<gene>
    <name evidence="1" type="ORF">R3Q59_31020</name>
</gene>
<name>A0ABU4CNZ3_RHOJO</name>
<accession>A0ABU4CNZ3</accession>
<organism evidence="1 2">
    <name type="scientific">Rhodococcus jostii</name>
    <dbReference type="NCBI Taxonomy" id="132919"/>
    <lineage>
        <taxon>Bacteria</taxon>
        <taxon>Bacillati</taxon>
        <taxon>Actinomycetota</taxon>
        <taxon>Actinomycetes</taxon>
        <taxon>Mycobacteriales</taxon>
        <taxon>Nocardiaceae</taxon>
        <taxon>Rhodococcus</taxon>
    </lineage>
</organism>